<dbReference type="SUPFAM" id="SSF82771">
    <property type="entry name" value="GIY-YIG endonuclease"/>
    <property type="match status" value="1"/>
</dbReference>
<dbReference type="Gene3D" id="3.40.1440.10">
    <property type="entry name" value="GIY-YIG endonuclease"/>
    <property type="match status" value="1"/>
</dbReference>
<evidence type="ECO:0000256" key="1">
    <source>
        <dbReference type="ARBA" id="ARBA00001946"/>
    </source>
</evidence>
<accession>A0A8S5TQU9</accession>
<comment type="cofactor">
    <cofactor evidence="1">
        <name>Mg(2+)</name>
        <dbReference type="ChEBI" id="CHEBI:18420"/>
    </cofactor>
</comment>
<dbReference type="Pfam" id="PF01541">
    <property type="entry name" value="GIY-YIG"/>
    <property type="match status" value="1"/>
</dbReference>
<evidence type="ECO:0000259" key="3">
    <source>
        <dbReference type="Pfam" id="PF01541"/>
    </source>
</evidence>
<protein>
    <submittedName>
        <fullName evidence="4">Intron-associated endonuclease 1</fullName>
    </submittedName>
</protein>
<dbReference type="InterPro" id="IPR035901">
    <property type="entry name" value="GIY-YIG_endonuc_sf"/>
</dbReference>
<dbReference type="GO" id="GO:0004519">
    <property type="term" value="F:endonuclease activity"/>
    <property type="evidence" value="ECO:0007669"/>
    <property type="project" value="UniProtKB-KW"/>
</dbReference>
<dbReference type="EMBL" id="BK032878">
    <property type="protein sequence ID" value="DAF65491.1"/>
    <property type="molecule type" value="Genomic_DNA"/>
</dbReference>
<evidence type="ECO:0000313" key="4">
    <source>
        <dbReference type="EMBL" id="DAF65491.1"/>
    </source>
</evidence>
<evidence type="ECO:0000256" key="2">
    <source>
        <dbReference type="ARBA" id="ARBA00022842"/>
    </source>
</evidence>
<feature type="domain" description="GIY-YIG" evidence="3">
    <location>
        <begin position="15"/>
        <end position="79"/>
    </location>
</feature>
<keyword evidence="2" id="KW-0460">Magnesium</keyword>
<organism evidence="4">
    <name type="scientific">Siphoviridae sp. ctbbV81</name>
    <dbReference type="NCBI Taxonomy" id="2827900"/>
    <lineage>
        <taxon>Viruses</taxon>
        <taxon>Duplodnaviria</taxon>
        <taxon>Heunggongvirae</taxon>
        <taxon>Uroviricota</taxon>
        <taxon>Caudoviricetes</taxon>
    </lineage>
</organism>
<proteinExistence type="predicted"/>
<keyword evidence="4" id="KW-0540">Nuclease</keyword>
<dbReference type="InterPro" id="IPR000305">
    <property type="entry name" value="GIY-YIG_endonuc"/>
</dbReference>
<reference evidence="4" key="1">
    <citation type="journal article" date="2021" name="Proc. Natl. Acad. Sci. U.S.A.">
        <title>A Catalog of Tens of Thousands of Viruses from Human Metagenomes Reveals Hidden Associations with Chronic Diseases.</title>
        <authorList>
            <person name="Tisza M.J."/>
            <person name="Buck C.B."/>
        </authorList>
    </citation>
    <scope>NUCLEOTIDE SEQUENCE</scope>
    <source>
        <strain evidence="4">CtbbV81</strain>
    </source>
</reference>
<name>A0A8S5TQU9_9CAUD</name>
<keyword evidence="4" id="KW-0255">Endonuclease</keyword>
<keyword evidence="4" id="KW-0378">Hydrolase</keyword>
<sequence>MANLEKFYIPQYDKAGIYAVVNRTKMMAYVGQSTNIKKRALQHKTGIQNGTHNVKEINEDKEDEFTFLVLHKFYSEEVAKNKLDFCEKIYMFTLAKAGFKLYNKNDVGYYKNTLDIAIYICNDIAFELGTDENLKDAYFEKYGKHYCYDIKIANNCK</sequence>